<keyword evidence="3" id="KW-1185">Reference proteome</keyword>
<feature type="domain" description="PTS EIIA type-2" evidence="1">
    <location>
        <begin position="8"/>
        <end position="153"/>
    </location>
</feature>
<dbReference type="PANTHER" id="PTHR47738">
    <property type="entry name" value="PTS SYSTEM FRUCTOSE-LIKE EIIA COMPONENT-RELATED"/>
    <property type="match status" value="1"/>
</dbReference>
<dbReference type="Proteomes" id="UP000290567">
    <property type="component" value="Unassembled WGS sequence"/>
</dbReference>
<dbReference type="InterPro" id="IPR051541">
    <property type="entry name" value="PTS_SugarTrans_NitroReg"/>
</dbReference>
<dbReference type="RefSeq" id="WP_146622283.1">
    <property type="nucleotide sequence ID" value="NZ_BJCC01000013.1"/>
</dbReference>
<dbReference type="InterPro" id="IPR002178">
    <property type="entry name" value="PTS_EIIA_type-2_dom"/>
</dbReference>
<evidence type="ECO:0000313" key="2">
    <source>
        <dbReference type="EMBL" id="GCF93843.1"/>
    </source>
</evidence>
<dbReference type="PANTHER" id="PTHR47738:SF2">
    <property type="entry name" value="PTS SYSTEM FRUCTOSE-LIKE EIIA COMPONENT"/>
    <property type="match status" value="1"/>
</dbReference>
<dbReference type="CDD" id="cd00211">
    <property type="entry name" value="PTS_IIA_fru"/>
    <property type="match status" value="1"/>
</dbReference>
<dbReference type="Gene3D" id="3.40.930.10">
    <property type="entry name" value="Mannitol-specific EII, Chain A"/>
    <property type="match status" value="1"/>
</dbReference>
<sequence length="159" mass="17773">MKEINLSEVLNVELIDTATHHFKTKQELFEHAASLFKQAGFISDSNGFIESLYEREAEGTTYMGNGLVIPHGKSVSVSKAGVCICRFHPMKYEGEEEELAHYAVVLAVPEKTDPNQYIKLLSSIACSLLQQEIVELVTKEKDASRIWQSLSEVIATVKQ</sequence>
<protein>
    <submittedName>
        <fullName evidence="2">PTS mannose transporter subunit IIAB</fullName>
    </submittedName>
</protein>
<dbReference type="SUPFAM" id="SSF55804">
    <property type="entry name" value="Phoshotransferase/anion transport protein"/>
    <property type="match status" value="1"/>
</dbReference>
<dbReference type="InterPro" id="IPR016152">
    <property type="entry name" value="PTrfase/Anion_transptr"/>
</dbReference>
<dbReference type="EMBL" id="BJCC01000013">
    <property type="protein sequence ID" value="GCF93843.1"/>
    <property type="molecule type" value="Genomic_DNA"/>
</dbReference>
<dbReference type="AlphaFoldDB" id="A0A4P5PKH6"/>
<reference evidence="3" key="1">
    <citation type="submission" date="2019-02" db="EMBL/GenBank/DDBJ databases">
        <title>Draft genome sequence of Enterococcus sp. Gos25-1.</title>
        <authorList>
            <person name="Tanaka N."/>
            <person name="Shiwa Y."/>
            <person name="Fujita N."/>
        </authorList>
    </citation>
    <scope>NUCLEOTIDE SEQUENCE [LARGE SCALE GENOMIC DNA]</scope>
    <source>
        <strain evidence="3">Gos25-1</strain>
    </source>
</reference>
<evidence type="ECO:0000259" key="1">
    <source>
        <dbReference type="PROSITE" id="PS51094"/>
    </source>
</evidence>
<evidence type="ECO:0000313" key="3">
    <source>
        <dbReference type="Proteomes" id="UP000290567"/>
    </source>
</evidence>
<name>A0A4P5PKH6_9ENTE</name>
<proteinExistence type="predicted"/>
<comment type="caution">
    <text evidence="2">The sequence shown here is derived from an EMBL/GenBank/DDBJ whole genome shotgun (WGS) entry which is preliminary data.</text>
</comment>
<accession>A0A4P5PKH6</accession>
<organism evidence="2 3">
    <name type="scientific">Enterococcus florum</name>
    <dbReference type="NCBI Taxonomy" id="2480627"/>
    <lineage>
        <taxon>Bacteria</taxon>
        <taxon>Bacillati</taxon>
        <taxon>Bacillota</taxon>
        <taxon>Bacilli</taxon>
        <taxon>Lactobacillales</taxon>
        <taxon>Enterococcaceae</taxon>
        <taxon>Enterococcus</taxon>
    </lineage>
</organism>
<dbReference type="Pfam" id="PF00359">
    <property type="entry name" value="PTS_EIIA_2"/>
    <property type="match status" value="1"/>
</dbReference>
<dbReference type="OrthoDB" id="95460at2"/>
<gene>
    <name evidence="2" type="ORF">NRIC_17340</name>
</gene>
<dbReference type="PROSITE" id="PS51094">
    <property type="entry name" value="PTS_EIIA_TYPE_2"/>
    <property type="match status" value="1"/>
</dbReference>